<comment type="caution">
    <text evidence="9">The sequence shown here is derived from an EMBL/GenBank/DDBJ whole genome shotgun (WGS) entry which is preliminary data.</text>
</comment>
<dbReference type="PANTHER" id="PTHR43297:SF2">
    <property type="entry name" value="DIPEPTIDE TRANSPORT ATP-BINDING PROTEIN DPPD"/>
    <property type="match status" value="1"/>
</dbReference>
<comment type="subcellular location">
    <subcellularLocation>
        <location evidence="1">Cell membrane</location>
        <topology evidence="1">Peripheral membrane protein</topology>
    </subcellularLocation>
</comment>
<feature type="domain" description="ABC transporter" evidence="8">
    <location>
        <begin position="7"/>
        <end position="255"/>
    </location>
</feature>
<evidence type="ECO:0000256" key="2">
    <source>
        <dbReference type="ARBA" id="ARBA00005417"/>
    </source>
</evidence>
<dbReference type="Gene3D" id="3.40.50.300">
    <property type="entry name" value="P-loop containing nucleotide triphosphate hydrolases"/>
    <property type="match status" value="1"/>
</dbReference>
<evidence type="ECO:0000256" key="3">
    <source>
        <dbReference type="ARBA" id="ARBA00022448"/>
    </source>
</evidence>
<keyword evidence="3" id="KW-0813">Transport</keyword>
<dbReference type="SMART" id="SM00382">
    <property type="entry name" value="AAA"/>
    <property type="match status" value="1"/>
</dbReference>
<dbReference type="PROSITE" id="PS50893">
    <property type="entry name" value="ABC_TRANSPORTER_2"/>
    <property type="match status" value="1"/>
</dbReference>
<dbReference type="SUPFAM" id="SSF52540">
    <property type="entry name" value="P-loop containing nucleoside triphosphate hydrolases"/>
    <property type="match status" value="1"/>
</dbReference>
<dbReference type="Pfam" id="PF00005">
    <property type="entry name" value="ABC_tran"/>
    <property type="match status" value="1"/>
</dbReference>
<gene>
    <name evidence="9" type="ORF">SAMN06265361_101628</name>
</gene>
<dbReference type="InterPro" id="IPR027417">
    <property type="entry name" value="P-loop_NTPase"/>
</dbReference>
<sequence>MEKLLEVNGLEVSFQLDKGEVQAVRGVSFSLARGETLAIVGESGSGKSVTALAVMRLLQHPGRIKGGEICYDGIELTRMEEKGMFRIRGAEIAMIFQDPMTSLNPTMKVGEQIIEGLRWHRKMGTAEAKARAAEMLKRVGIAQAERRLEQYPHEFSGGMRQRVMIAMALSLNPKVLIADEPTTALDVTVQAQILELMKTLQEETGTSIILITHDLGVVAETADRVCVMYGGQVVETGTVNECFRQARHPYTWGLLQSMPRLDQPRDRELQPIPGSPPDLYEPPQGCPFADRCPYAMHVCYEEAPPLTRLSDTHQVKCWLEDPEAPPAEMNQPFAW</sequence>
<comment type="similarity">
    <text evidence="2">Belongs to the ABC transporter superfamily.</text>
</comment>
<dbReference type="FunFam" id="3.40.50.300:FF:000016">
    <property type="entry name" value="Oligopeptide ABC transporter ATP-binding component"/>
    <property type="match status" value="1"/>
</dbReference>
<protein>
    <submittedName>
        <fullName evidence="9">Oligopeptide transport system ATP-binding protein</fullName>
    </submittedName>
</protein>
<proteinExistence type="inferred from homology"/>
<organism evidence="9 10">
    <name type="scientific">Laceyella tengchongensis</name>
    <dbReference type="NCBI Taxonomy" id="574699"/>
    <lineage>
        <taxon>Bacteria</taxon>
        <taxon>Bacillati</taxon>
        <taxon>Bacillota</taxon>
        <taxon>Bacilli</taxon>
        <taxon>Bacillales</taxon>
        <taxon>Thermoactinomycetaceae</taxon>
        <taxon>Laceyella</taxon>
    </lineage>
</organism>
<dbReference type="GO" id="GO:0016887">
    <property type="term" value="F:ATP hydrolysis activity"/>
    <property type="evidence" value="ECO:0007669"/>
    <property type="project" value="InterPro"/>
</dbReference>
<dbReference type="InterPro" id="IPR013563">
    <property type="entry name" value="Oligopep_ABC_C"/>
</dbReference>
<accession>A0AA45WK46</accession>
<dbReference type="InterPro" id="IPR003593">
    <property type="entry name" value="AAA+_ATPase"/>
</dbReference>
<evidence type="ECO:0000256" key="7">
    <source>
        <dbReference type="ARBA" id="ARBA00023136"/>
    </source>
</evidence>
<dbReference type="CDD" id="cd03257">
    <property type="entry name" value="ABC_NikE_OppD_transporters"/>
    <property type="match status" value="1"/>
</dbReference>
<dbReference type="InterPro" id="IPR017871">
    <property type="entry name" value="ABC_transporter-like_CS"/>
</dbReference>
<dbReference type="RefSeq" id="WP_102991944.1">
    <property type="nucleotide sequence ID" value="NZ_FXTU01000001.1"/>
</dbReference>
<dbReference type="EMBL" id="FXTU01000001">
    <property type="protein sequence ID" value="SMP05533.1"/>
    <property type="molecule type" value="Genomic_DNA"/>
</dbReference>
<evidence type="ECO:0000256" key="1">
    <source>
        <dbReference type="ARBA" id="ARBA00004202"/>
    </source>
</evidence>
<keyword evidence="6 9" id="KW-0067">ATP-binding</keyword>
<evidence type="ECO:0000259" key="8">
    <source>
        <dbReference type="PROSITE" id="PS50893"/>
    </source>
</evidence>
<dbReference type="PROSITE" id="PS00211">
    <property type="entry name" value="ABC_TRANSPORTER_1"/>
    <property type="match status" value="1"/>
</dbReference>
<evidence type="ECO:0000313" key="10">
    <source>
        <dbReference type="Proteomes" id="UP001157946"/>
    </source>
</evidence>
<dbReference type="InterPro" id="IPR050388">
    <property type="entry name" value="ABC_Ni/Peptide_Import"/>
</dbReference>
<evidence type="ECO:0000313" key="9">
    <source>
        <dbReference type="EMBL" id="SMP05533.1"/>
    </source>
</evidence>
<dbReference type="GO" id="GO:0015833">
    <property type="term" value="P:peptide transport"/>
    <property type="evidence" value="ECO:0007669"/>
    <property type="project" value="InterPro"/>
</dbReference>
<name>A0AA45WK46_9BACL</name>
<keyword evidence="10" id="KW-1185">Reference proteome</keyword>
<dbReference type="PANTHER" id="PTHR43297">
    <property type="entry name" value="OLIGOPEPTIDE TRANSPORT ATP-BINDING PROTEIN APPD"/>
    <property type="match status" value="1"/>
</dbReference>
<dbReference type="GO" id="GO:0005524">
    <property type="term" value="F:ATP binding"/>
    <property type="evidence" value="ECO:0007669"/>
    <property type="project" value="UniProtKB-KW"/>
</dbReference>
<evidence type="ECO:0000256" key="6">
    <source>
        <dbReference type="ARBA" id="ARBA00022840"/>
    </source>
</evidence>
<dbReference type="NCBIfam" id="TIGR01727">
    <property type="entry name" value="oligo_HPY"/>
    <property type="match status" value="1"/>
</dbReference>
<dbReference type="Proteomes" id="UP001157946">
    <property type="component" value="Unassembled WGS sequence"/>
</dbReference>
<evidence type="ECO:0000256" key="4">
    <source>
        <dbReference type="ARBA" id="ARBA00022475"/>
    </source>
</evidence>
<dbReference type="InterPro" id="IPR003439">
    <property type="entry name" value="ABC_transporter-like_ATP-bd"/>
</dbReference>
<dbReference type="Pfam" id="PF08352">
    <property type="entry name" value="oligo_HPY"/>
    <property type="match status" value="1"/>
</dbReference>
<keyword evidence="4" id="KW-1003">Cell membrane</keyword>
<dbReference type="AlphaFoldDB" id="A0AA45WK46"/>
<keyword evidence="7" id="KW-0472">Membrane</keyword>
<evidence type="ECO:0000256" key="5">
    <source>
        <dbReference type="ARBA" id="ARBA00022741"/>
    </source>
</evidence>
<keyword evidence="5" id="KW-0547">Nucleotide-binding</keyword>
<reference evidence="9" key="1">
    <citation type="submission" date="2017-05" db="EMBL/GenBank/DDBJ databases">
        <authorList>
            <person name="Varghese N."/>
            <person name="Submissions S."/>
        </authorList>
    </citation>
    <scope>NUCLEOTIDE SEQUENCE</scope>
    <source>
        <strain evidence="9">DSM 45262</strain>
    </source>
</reference>
<dbReference type="GO" id="GO:0005886">
    <property type="term" value="C:plasma membrane"/>
    <property type="evidence" value="ECO:0007669"/>
    <property type="project" value="UniProtKB-SubCell"/>
</dbReference>